<dbReference type="EMBL" id="JAXIVS010000002">
    <property type="protein sequence ID" value="MDY7226234.1"/>
    <property type="molecule type" value="Genomic_DNA"/>
</dbReference>
<reference evidence="1 2" key="1">
    <citation type="submission" date="2023-12" db="EMBL/GenBank/DDBJ databases">
        <title>the genome sequence of Hyalangium sp. s54d21.</title>
        <authorList>
            <person name="Zhang X."/>
        </authorList>
    </citation>
    <scope>NUCLEOTIDE SEQUENCE [LARGE SCALE GENOMIC DNA]</scope>
    <source>
        <strain evidence="2">s54d21</strain>
    </source>
</reference>
<dbReference type="Proteomes" id="UP001291309">
    <property type="component" value="Unassembled WGS sequence"/>
</dbReference>
<protein>
    <submittedName>
        <fullName evidence="1">Mersacidin/lichenicidin family type 2 lantibiotic</fullName>
    </submittedName>
</protein>
<comment type="caution">
    <text evidence="1">The sequence shown here is derived from an EMBL/GenBank/DDBJ whole genome shotgun (WGS) entry which is preliminary data.</text>
</comment>
<dbReference type="SUPFAM" id="SSF56209">
    <property type="entry name" value="Nitrile hydratase alpha chain"/>
    <property type="match status" value="1"/>
</dbReference>
<evidence type="ECO:0000313" key="1">
    <source>
        <dbReference type="EMBL" id="MDY7226234.1"/>
    </source>
</evidence>
<dbReference type="NCBIfam" id="TIGR03898">
    <property type="entry name" value="lanti_MRSA_kill"/>
    <property type="match status" value="1"/>
</dbReference>
<dbReference type="InterPro" id="IPR036648">
    <property type="entry name" value="CN_Hdrase_a/SCN_Hdrase_g_sf"/>
</dbReference>
<sequence length="90" mass="10305">MKRELIIRAWKDPEFRARLSTEERDALPESPAGYALSELDESHLADVVGGRIGPDQDLGDFPPWVTPYIRVNPFGWQERATAFKFAAQRF</sequence>
<dbReference type="InterPro" id="IPR027635">
    <property type="entry name" value="Lantibiotic2_lead_pep_dom"/>
</dbReference>
<organism evidence="1 2">
    <name type="scientific">Hyalangium rubrum</name>
    <dbReference type="NCBI Taxonomy" id="3103134"/>
    <lineage>
        <taxon>Bacteria</taxon>
        <taxon>Pseudomonadati</taxon>
        <taxon>Myxococcota</taxon>
        <taxon>Myxococcia</taxon>
        <taxon>Myxococcales</taxon>
        <taxon>Cystobacterineae</taxon>
        <taxon>Archangiaceae</taxon>
        <taxon>Hyalangium</taxon>
    </lineage>
</organism>
<keyword evidence="2" id="KW-1185">Reference proteome</keyword>
<name>A0ABU5GYG5_9BACT</name>
<accession>A0ABU5GYG5</accession>
<evidence type="ECO:0000313" key="2">
    <source>
        <dbReference type="Proteomes" id="UP001291309"/>
    </source>
</evidence>
<proteinExistence type="predicted"/>
<dbReference type="RefSeq" id="WP_321544955.1">
    <property type="nucleotide sequence ID" value="NZ_JAXIVS010000002.1"/>
</dbReference>
<gene>
    <name evidence="1" type="ORF">SYV04_07555</name>
</gene>